<organism evidence="6 7">
    <name type="scientific">Deinococcus psychrotolerans</name>
    <dbReference type="NCBI Taxonomy" id="2489213"/>
    <lineage>
        <taxon>Bacteria</taxon>
        <taxon>Thermotogati</taxon>
        <taxon>Deinococcota</taxon>
        <taxon>Deinococci</taxon>
        <taxon>Deinococcales</taxon>
        <taxon>Deinococcaceae</taxon>
        <taxon>Deinococcus</taxon>
    </lineage>
</organism>
<keyword evidence="1" id="KW-0805">Transcription regulation</keyword>
<dbReference type="PROSITE" id="PS50977">
    <property type="entry name" value="HTH_TETR_2"/>
    <property type="match status" value="1"/>
</dbReference>
<feature type="domain" description="HTH tetR-type" evidence="5">
    <location>
        <begin position="13"/>
        <end position="73"/>
    </location>
</feature>
<dbReference type="EMBL" id="CP034185">
    <property type="protein sequence ID" value="AZI44491.1"/>
    <property type="molecule type" value="Genomic_DNA"/>
</dbReference>
<name>A0A3G8YRT9_9DEIO</name>
<dbReference type="FunFam" id="1.10.10.60:FF:000141">
    <property type="entry name" value="TetR family transcriptional regulator"/>
    <property type="match status" value="1"/>
</dbReference>
<protein>
    <submittedName>
        <fullName evidence="6">TetR/AcrR family transcriptional regulator</fullName>
    </submittedName>
</protein>
<dbReference type="AlphaFoldDB" id="A0A3G8YRT9"/>
<dbReference type="Pfam" id="PF00440">
    <property type="entry name" value="TetR_N"/>
    <property type="match status" value="1"/>
</dbReference>
<evidence type="ECO:0000256" key="4">
    <source>
        <dbReference type="PROSITE-ProRule" id="PRU00335"/>
    </source>
</evidence>
<proteinExistence type="predicted"/>
<evidence type="ECO:0000313" key="7">
    <source>
        <dbReference type="Proteomes" id="UP000276417"/>
    </source>
</evidence>
<reference evidence="6 7" key="1">
    <citation type="submission" date="2018-11" db="EMBL/GenBank/DDBJ databases">
        <title>Deinococcus shelandsis sp. nov., isolated from South Shetland Islands soil of Antarctica.</title>
        <authorList>
            <person name="Tian J."/>
        </authorList>
    </citation>
    <scope>NUCLEOTIDE SEQUENCE [LARGE SCALE GENOMIC DNA]</scope>
    <source>
        <strain evidence="6 7">S14-83T</strain>
        <plasmid evidence="6 7">unnamed1</plasmid>
    </source>
</reference>
<dbReference type="RefSeq" id="WP_124874176.1">
    <property type="nucleotide sequence ID" value="NZ_CP034185.1"/>
</dbReference>
<feature type="DNA-binding region" description="H-T-H motif" evidence="4">
    <location>
        <begin position="36"/>
        <end position="55"/>
    </location>
</feature>
<dbReference type="Proteomes" id="UP000276417">
    <property type="component" value="Plasmid unnamed1"/>
</dbReference>
<dbReference type="InterPro" id="IPR050109">
    <property type="entry name" value="HTH-type_TetR-like_transc_reg"/>
</dbReference>
<geneLocation type="plasmid" evidence="6 7">
    <name>unnamed1</name>
</geneLocation>
<evidence type="ECO:0000256" key="2">
    <source>
        <dbReference type="ARBA" id="ARBA00023125"/>
    </source>
</evidence>
<dbReference type="Gene3D" id="1.10.357.10">
    <property type="entry name" value="Tetracycline Repressor, domain 2"/>
    <property type="match status" value="1"/>
</dbReference>
<dbReference type="InterPro" id="IPR009057">
    <property type="entry name" value="Homeodomain-like_sf"/>
</dbReference>
<dbReference type="OrthoDB" id="9815924at2"/>
<dbReference type="PANTHER" id="PTHR30055:SF184">
    <property type="entry name" value="HTH-TYPE TRANSCRIPTIONAL REGULATOR ETHR"/>
    <property type="match status" value="1"/>
</dbReference>
<dbReference type="InterPro" id="IPR001647">
    <property type="entry name" value="HTH_TetR"/>
</dbReference>
<dbReference type="GO" id="GO:0003700">
    <property type="term" value="F:DNA-binding transcription factor activity"/>
    <property type="evidence" value="ECO:0007669"/>
    <property type="project" value="TreeGrafter"/>
</dbReference>
<keyword evidence="2 4" id="KW-0238">DNA-binding</keyword>
<accession>A0A3G8YRT9</accession>
<evidence type="ECO:0000256" key="1">
    <source>
        <dbReference type="ARBA" id="ARBA00023015"/>
    </source>
</evidence>
<evidence type="ECO:0000313" key="6">
    <source>
        <dbReference type="EMBL" id="AZI44491.1"/>
    </source>
</evidence>
<sequence length="192" mass="21440">MTDVVLARRLNAQTRREQILDIAATLFTQRGFEAVGMADIAAELHVSRPTIYSYFASTEAMLESLFEAKLEKFPERLSPLLPESGVVPYAALFRLLLQERELLLLLNSGGGPLFRRCRRTFLQAIESRLNLHELPAVRRRPHLLPIILNLLTSLAYERVMQTEDAAGVAADDLPDVLSSFIVAGIAGTRQPK</sequence>
<gene>
    <name evidence="6" type="ORF">EHF33_16375</name>
</gene>
<keyword evidence="7" id="KW-1185">Reference proteome</keyword>
<dbReference type="GO" id="GO:0000976">
    <property type="term" value="F:transcription cis-regulatory region binding"/>
    <property type="evidence" value="ECO:0007669"/>
    <property type="project" value="TreeGrafter"/>
</dbReference>
<keyword evidence="6" id="KW-0614">Plasmid</keyword>
<evidence type="ECO:0000256" key="3">
    <source>
        <dbReference type="ARBA" id="ARBA00023163"/>
    </source>
</evidence>
<dbReference type="PANTHER" id="PTHR30055">
    <property type="entry name" value="HTH-TYPE TRANSCRIPTIONAL REGULATOR RUTR"/>
    <property type="match status" value="1"/>
</dbReference>
<evidence type="ECO:0000259" key="5">
    <source>
        <dbReference type="PROSITE" id="PS50977"/>
    </source>
</evidence>
<dbReference type="PRINTS" id="PR00455">
    <property type="entry name" value="HTHTETR"/>
</dbReference>
<dbReference type="KEGG" id="dph:EHF33_16375"/>
<keyword evidence="3" id="KW-0804">Transcription</keyword>
<dbReference type="SUPFAM" id="SSF46689">
    <property type="entry name" value="Homeodomain-like"/>
    <property type="match status" value="1"/>
</dbReference>